<sequence length="233" mass="24882">MSALELPRGHSLRRLGPADLPALLALHEAVMASLPDPSLFRLFGGAEDFLRKHFGPRGESLGIVAGERLLAYGALTRPAADDRDNYANDLGWPGERAGRVALLSAAMVDPARRGQGLHTALIHARIELAARSGVPELLVRAAPANAVSRRTLLEQGFAVVWLGVQAEGSLRHILWRPVSRPACARPPPDDTDVMWIDALDQPAQQQALAAGRIGACTRVADAAIGYVRAEAHA</sequence>
<dbReference type="SUPFAM" id="SSF55729">
    <property type="entry name" value="Acyl-CoA N-acyltransferases (Nat)"/>
    <property type="match status" value="1"/>
</dbReference>
<organism evidence="2 3">
    <name type="scientific">Niveibacterium umoris</name>
    <dbReference type="NCBI Taxonomy" id="1193620"/>
    <lineage>
        <taxon>Bacteria</taxon>
        <taxon>Pseudomonadati</taxon>
        <taxon>Pseudomonadota</taxon>
        <taxon>Betaproteobacteria</taxon>
        <taxon>Rhodocyclales</taxon>
        <taxon>Rhodocyclaceae</taxon>
        <taxon>Niveibacterium</taxon>
    </lineage>
</organism>
<dbReference type="InterPro" id="IPR016181">
    <property type="entry name" value="Acyl_CoA_acyltransferase"/>
</dbReference>
<dbReference type="Gene3D" id="3.40.630.30">
    <property type="match status" value="1"/>
</dbReference>
<accession>A0A840BNG2</accession>
<dbReference type="EMBL" id="JACIET010000002">
    <property type="protein sequence ID" value="MBB4014173.1"/>
    <property type="molecule type" value="Genomic_DNA"/>
</dbReference>
<dbReference type="Proteomes" id="UP000561045">
    <property type="component" value="Unassembled WGS sequence"/>
</dbReference>
<name>A0A840BNG2_9RHOO</name>
<evidence type="ECO:0000259" key="1">
    <source>
        <dbReference type="PROSITE" id="PS51186"/>
    </source>
</evidence>
<gene>
    <name evidence="2" type="ORF">GGR36_003519</name>
</gene>
<dbReference type="PROSITE" id="PS51186">
    <property type="entry name" value="GNAT"/>
    <property type="match status" value="1"/>
</dbReference>
<dbReference type="GO" id="GO:0016747">
    <property type="term" value="F:acyltransferase activity, transferring groups other than amino-acyl groups"/>
    <property type="evidence" value="ECO:0007669"/>
    <property type="project" value="InterPro"/>
</dbReference>
<evidence type="ECO:0000313" key="3">
    <source>
        <dbReference type="Proteomes" id="UP000561045"/>
    </source>
</evidence>
<dbReference type="InterPro" id="IPR000182">
    <property type="entry name" value="GNAT_dom"/>
</dbReference>
<dbReference type="Pfam" id="PF00583">
    <property type="entry name" value="Acetyltransf_1"/>
    <property type="match status" value="1"/>
</dbReference>
<keyword evidence="3" id="KW-1185">Reference proteome</keyword>
<dbReference type="AlphaFoldDB" id="A0A840BNG2"/>
<comment type="caution">
    <text evidence="2">The sequence shown here is derived from an EMBL/GenBank/DDBJ whole genome shotgun (WGS) entry which is preliminary data.</text>
</comment>
<protein>
    <submittedName>
        <fullName evidence="2">GNAT superfamily N-acetyltransferase</fullName>
    </submittedName>
</protein>
<feature type="domain" description="N-acetyltransferase" evidence="1">
    <location>
        <begin position="10"/>
        <end position="177"/>
    </location>
</feature>
<dbReference type="RefSeq" id="WP_183636060.1">
    <property type="nucleotide sequence ID" value="NZ_BAABLE010000005.1"/>
</dbReference>
<reference evidence="2 3" key="1">
    <citation type="submission" date="2020-08" db="EMBL/GenBank/DDBJ databases">
        <title>Genomic Encyclopedia of Type Strains, Phase IV (KMG-IV): sequencing the most valuable type-strain genomes for metagenomic binning, comparative biology and taxonomic classification.</title>
        <authorList>
            <person name="Goeker M."/>
        </authorList>
    </citation>
    <scope>NUCLEOTIDE SEQUENCE [LARGE SCALE GENOMIC DNA]</scope>
    <source>
        <strain evidence="2 3">DSM 106739</strain>
    </source>
</reference>
<keyword evidence="2" id="KW-0808">Transferase</keyword>
<proteinExistence type="predicted"/>
<evidence type="ECO:0000313" key="2">
    <source>
        <dbReference type="EMBL" id="MBB4014173.1"/>
    </source>
</evidence>